<dbReference type="InterPro" id="IPR021109">
    <property type="entry name" value="Peptidase_aspartic_dom_sf"/>
</dbReference>
<feature type="compositionally biased region" description="Polar residues" evidence="2">
    <location>
        <begin position="265"/>
        <end position="279"/>
    </location>
</feature>
<evidence type="ECO:0000313" key="4">
    <source>
        <dbReference type="EnsemblPlants" id="Bo8g112620.1"/>
    </source>
</evidence>
<organism evidence="4 5">
    <name type="scientific">Brassica oleracea var. oleracea</name>
    <dbReference type="NCBI Taxonomy" id="109376"/>
    <lineage>
        <taxon>Eukaryota</taxon>
        <taxon>Viridiplantae</taxon>
        <taxon>Streptophyta</taxon>
        <taxon>Embryophyta</taxon>
        <taxon>Tracheophyta</taxon>
        <taxon>Spermatophyta</taxon>
        <taxon>Magnoliopsida</taxon>
        <taxon>eudicotyledons</taxon>
        <taxon>Gunneridae</taxon>
        <taxon>Pentapetalae</taxon>
        <taxon>rosids</taxon>
        <taxon>malvids</taxon>
        <taxon>Brassicales</taxon>
        <taxon>Brassicaceae</taxon>
        <taxon>Brassiceae</taxon>
        <taxon>Brassica</taxon>
    </lineage>
</organism>
<dbReference type="SUPFAM" id="SSF57756">
    <property type="entry name" value="Retrovirus zinc finger-like domains"/>
    <property type="match status" value="1"/>
</dbReference>
<keyword evidence="1" id="KW-0863">Zinc-finger</keyword>
<dbReference type="SUPFAM" id="SSF50630">
    <property type="entry name" value="Acid proteases"/>
    <property type="match status" value="1"/>
</dbReference>
<dbReference type="Pfam" id="PF03732">
    <property type="entry name" value="Retrotrans_gag"/>
    <property type="match status" value="1"/>
</dbReference>
<dbReference type="Proteomes" id="UP000032141">
    <property type="component" value="Chromosome C8"/>
</dbReference>
<dbReference type="InterPro" id="IPR001878">
    <property type="entry name" value="Znf_CCHC"/>
</dbReference>
<dbReference type="PANTHER" id="PTHR35046:SF19">
    <property type="entry name" value="OS08G0315200 PROTEIN"/>
    <property type="match status" value="1"/>
</dbReference>
<evidence type="ECO:0000259" key="3">
    <source>
        <dbReference type="PROSITE" id="PS50158"/>
    </source>
</evidence>
<dbReference type="eggNOG" id="KOG0017">
    <property type="taxonomic scope" value="Eukaryota"/>
</dbReference>
<dbReference type="PANTHER" id="PTHR35046">
    <property type="entry name" value="ZINC KNUCKLE (CCHC-TYPE) FAMILY PROTEIN"/>
    <property type="match status" value="1"/>
</dbReference>
<reference evidence="4" key="2">
    <citation type="submission" date="2015-03" db="UniProtKB">
        <authorList>
            <consortium name="EnsemblPlants"/>
        </authorList>
    </citation>
    <scope>IDENTIFICATION</scope>
</reference>
<feature type="region of interest" description="Disordered" evidence="2">
    <location>
        <begin position="61"/>
        <end position="80"/>
    </location>
</feature>
<dbReference type="STRING" id="109376.A0A0D3DYG4"/>
<proteinExistence type="predicted"/>
<sequence length="572" mass="64898">MHASTQSSIQQQSDALTTAIGALTTRLDALTTALITRLAPLDQPVDNAPLRPIQQQQLPPIHHPPRQHQQRFPHQFPPGDVRPRNIFDEEEEDHRCVFREDLRQHENFNSRWENSFKVDIPEFHGGLKGDDLNDWLVSVEEILDFKQVPPTQRVPLVAMRFRGHAATWWKQLKTTRSRTGKNPIQSWDKLLKHLRQTFLPHNYERAMYTRLQNLRQGSCTVVEYAEEFALLLTRNEINDSQIQLVSRFIGGLRSQLQTAMAQFDPSTISEAQQRAASLEQQSRSSNWNSSSTRSRSQDQTVSTNPATTIKEAGDASPSVTKPATQDEQQLRRSTRPNALRCYSCGEQGHRQTACPHATRRGLVINEPVDELDVYDSQEEDDGENDTLVHQTAGDSGHLLLLHRSCLAPRQQDDKWLRTSIFRSTCTIQDRICSFIIDSGSCRNVISEDAVKKLGITAKPHPAPYSLGWLSEGVNLRITQRALVSFSVGPIYKDRLYFDVAPMDISHLILGRPWEYDRRVTHEGVTNTYSFTWNAQQIVLLPSREPPTPASPAPPAKQATLRTELIKALRGVL</sequence>
<keyword evidence="1" id="KW-0479">Metal-binding</keyword>
<name>A0A0D3DYG4_BRAOL</name>
<feature type="compositionally biased region" description="Polar residues" evidence="2">
    <location>
        <begin position="317"/>
        <end position="327"/>
    </location>
</feature>
<accession>A0A0D3DYG4</accession>
<evidence type="ECO:0000313" key="5">
    <source>
        <dbReference type="Proteomes" id="UP000032141"/>
    </source>
</evidence>
<dbReference type="InterPro" id="IPR005162">
    <property type="entry name" value="Retrotrans_gag_dom"/>
</dbReference>
<dbReference type="InterPro" id="IPR036875">
    <property type="entry name" value="Znf_CCHC_sf"/>
</dbReference>
<keyword evidence="5" id="KW-1185">Reference proteome</keyword>
<dbReference type="Pfam" id="PF13650">
    <property type="entry name" value="Asp_protease_2"/>
    <property type="match status" value="1"/>
</dbReference>
<evidence type="ECO:0000256" key="2">
    <source>
        <dbReference type="SAM" id="MobiDB-lite"/>
    </source>
</evidence>
<feature type="domain" description="CCHC-type" evidence="3">
    <location>
        <begin position="340"/>
        <end position="355"/>
    </location>
</feature>
<dbReference type="EnsemblPlants" id="Bo8g112620.1">
    <property type="protein sequence ID" value="Bo8g112620.1"/>
    <property type="gene ID" value="Bo8g112620"/>
</dbReference>
<dbReference type="HOGENOM" id="CLU_018037_2_1_1"/>
<feature type="compositionally biased region" description="Low complexity" evidence="2">
    <location>
        <begin position="280"/>
        <end position="303"/>
    </location>
</feature>
<feature type="region of interest" description="Disordered" evidence="2">
    <location>
        <begin position="265"/>
        <end position="334"/>
    </location>
</feature>
<dbReference type="AlphaFoldDB" id="A0A0D3DYG4"/>
<evidence type="ECO:0000256" key="1">
    <source>
        <dbReference type="PROSITE-ProRule" id="PRU00047"/>
    </source>
</evidence>
<dbReference type="OMA" id="RSWICKF"/>
<reference evidence="4 5" key="1">
    <citation type="journal article" date="2014" name="Genome Biol.">
        <title>Transcriptome and methylome profiling reveals relics of genome dominance in the mesopolyploid Brassica oleracea.</title>
        <authorList>
            <person name="Parkin I.A."/>
            <person name="Koh C."/>
            <person name="Tang H."/>
            <person name="Robinson S.J."/>
            <person name="Kagale S."/>
            <person name="Clarke W.E."/>
            <person name="Town C.D."/>
            <person name="Nixon J."/>
            <person name="Krishnakumar V."/>
            <person name="Bidwell S.L."/>
            <person name="Denoeud F."/>
            <person name="Belcram H."/>
            <person name="Links M.G."/>
            <person name="Just J."/>
            <person name="Clarke C."/>
            <person name="Bender T."/>
            <person name="Huebert T."/>
            <person name="Mason A.S."/>
            <person name="Pires J.C."/>
            <person name="Barker G."/>
            <person name="Moore J."/>
            <person name="Walley P.G."/>
            <person name="Manoli S."/>
            <person name="Batley J."/>
            <person name="Edwards D."/>
            <person name="Nelson M.N."/>
            <person name="Wang X."/>
            <person name="Paterson A.H."/>
            <person name="King G."/>
            <person name="Bancroft I."/>
            <person name="Chalhoub B."/>
            <person name="Sharpe A.G."/>
        </authorList>
    </citation>
    <scope>NUCLEOTIDE SEQUENCE</scope>
    <source>
        <strain evidence="4 5">cv. TO1000</strain>
    </source>
</reference>
<dbReference type="PROSITE" id="PS50158">
    <property type="entry name" value="ZF_CCHC"/>
    <property type="match status" value="1"/>
</dbReference>
<protein>
    <recommendedName>
        <fullName evidence="3">CCHC-type domain-containing protein</fullName>
    </recommendedName>
</protein>
<dbReference type="GO" id="GO:0008270">
    <property type="term" value="F:zinc ion binding"/>
    <property type="evidence" value="ECO:0007669"/>
    <property type="project" value="UniProtKB-KW"/>
</dbReference>
<keyword evidence="1" id="KW-0862">Zinc</keyword>
<dbReference type="CDD" id="cd00303">
    <property type="entry name" value="retropepsin_like"/>
    <property type="match status" value="1"/>
</dbReference>
<dbReference type="GO" id="GO:0003676">
    <property type="term" value="F:nucleic acid binding"/>
    <property type="evidence" value="ECO:0007669"/>
    <property type="project" value="InterPro"/>
</dbReference>
<dbReference type="Gramene" id="Bo8g112620.1">
    <property type="protein sequence ID" value="Bo8g112620.1"/>
    <property type="gene ID" value="Bo8g112620"/>
</dbReference>
<dbReference type="Gene3D" id="2.40.70.10">
    <property type="entry name" value="Acid Proteases"/>
    <property type="match status" value="1"/>
</dbReference>